<proteinExistence type="inferred from homology"/>
<keyword evidence="1 3" id="KW-0547">Nucleotide-binding</keyword>
<keyword evidence="2 3" id="KW-0067">ATP-binding</keyword>
<sequence length="336" mass="37694">MTSNRRVAAQNGVTSTNLCGRKQKEAKTRLNVVPCKYRVGRTLGSGFYAMVKEMMHIESGQQYAGKILNKARMREAPEAVKNEISMLKRLSRKHPNLVTLVDHFETQNNTYVITELCTGGELFKYIHERSSLEESEAAHVMRQIVEGVAYLHEHGIMHRDIKPENCLVRTDEFGTPVSVAIGDFGMADYAPLPGCPLPNRLCGTVGYMAPEMILRIGHTKPVDMWAVGVTAYFMLSGTNPFPRVHTIADAGPILKGSFGFLPQNRWRNVSSVARNFIASLLVVDPAKRMTAKQALEHPWLRNCKLDTARLTSSLKNQFSPNSKWKFTSSGMLRRKK</sequence>
<name>A0A2G5B976_COERN</name>
<dbReference type="PANTHER" id="PTHR24347">
    <property type="entry name" value="SERINE/THREONINE-PROTEIN KINASE"/>
    <property type="match status" value="1"/>
</dbReference>
<dbReference type="EMBL" id="KZ303506">
    <property type="protein sequence ID" value="PIA15532.1"/>
    <property type="molecule type" value="Genomic_DNA"/>
</dbReference>
<keyword evidence="4" id="KW-0723">Serine/threonine-protein kinase</keyword>
<organism evidence="6 7">
    <name type="scientific">Coemansia reversa (strain ATCC 12441 / NRRL 1564)</name>
    <dbReference type="NCBI Taxonomy" id="763665"/>
    <lineage>
        <taxon>Eukaryota</taxon>
        <taxon>Fungi</taxon>
        <taxon>Fungi incertae sedis</taxon>
        <taxon>Zoopagomycota</taxon>
        <taxon>Kickxellomycotina</taxon>
        <taxon>Kickxellomycetes</taxon>
        <taxon>Kickxellales</taxon>
        <taxon>Kickxellaceae</taxon>
        <taxon>Coemansia</taxon>
    </lineage>
</organism>
<dbReference type="InterPro" id="IPR011009">
    <property type="entry name" value="Kinase-like_dom_sf"/>
</dbReference>
<dbReference type="GO" id="GO:0004674">
    <property type="term" value="F:protein serine/threonine kinase activity"/>
    <property type="evidence" value="ECO:0007669"/>
    <property type="project" value="UniProtKB-KW"/>
</dbReference>
<dbReference type="PROSITE" id="PS00108">
    <property type="entry name" value="PROTEIN_KINASE_ST"/>
    <property type="match status" value="1"/>
</dbReference>
<evidence type="ECO:0000313" key="6">
    <source>
        <dbReference type="EMBL" id="PIA15532.1"/>
    </source>
</evidence>
<dbReference type="CDD" id="cd05117">
    <property type="entry name" value="STKc_CAMK"/>
    <property type="match status" value="1"/>
</dbReference>
<dbReference type="Gene3D" id="3.30.200.20">
    <property type="entry name" value="Phosphorylase Kinase, domain 1"/>
    <property type="match status" value="1"/>
</dbReference>
<dbReference type="InterPro" id="IPR008271">
    <property type="entry name" value="Ser/Thr_kinase_AS"/>
</dbReference>
<evidence type="ECO:0000256" key="1">
    <source>
        <dbReference type="ARBA" id="ARBA00022741"/>
    </source>
</evidence>
<dbReference type="GO" id="GO:0005524">
    <property type="term" value="F:ATP binding"/>
    <property type="evidence" value="ECO:0007669"/>
    <property type="project" value="UniProtKB-UniRule"/>
</dbReference>
<evidence type="ECO:0000256" key="3">
    <source>
        <dbReference type="PROSITE-ProRule" id="PRU10141"/>
    </source>
</evidence>
<dbReference type="FunFam" id="1.10.510.10:FF:000571">
    <property type="entry name" value="Maternal embryonic leucine zipper kinase"/>
    <property type="match status" value="1"/>
</dbReference>
<dbReference type="InterPro" id="IPR017441">
    <property type="entry name" value="Protein_kinase_ATP_BS"/>
</dbReference>
<dbReference type="Pfam" id="PF00069">
    <property type="entry name" value="Pkinase"/>
    <property type="match status" value="1"/>
</dbReference>
<dbReference type="PROSITE" id="PS50011">
    <property type="entry name" value="PROTEIN_KINASE_DOM"/>
    <property type="match status" value="1"/>
</dbReference>
<dbReference type="AlphaFoldDB" id="A0A2G5B976"/>
<keyword evidence="6" id="KW-0808">Transferase</keyword>
<dbReference type="SMART" id="SM00220">
    <property type="entry name" value="S_TKc"/>
    <property type="match status" value="1"/>
</dbReference>
<evidence type="ECO:0000256" key="2">
    <source>
        <dbReference type="ARBA" id="ARBA00022840"/>
    </source>
</evidence>
<feature type="binding site" evidence="3">
    <location>
        <position position="66"/>
    </location>
    <ligand>
        <name>ATP</name>
        <dbReference type="ChEBI" id="CHEBI:30616"/>
    </ligand>
</feature>
<evidence type="ECO:0000313" key="7">
    <source>
        <dbReference type="Proteomes" id="UP000242474"/>
    </source>
</evidence>
<dbReference type="Gene3D" id="1.10.510.10">
    <property type="entry name" value="Transferase(Phosphotransferase) domain 1"/>
    <property type="match status" value="1"/>
</dbReference>
<keyword evidence="7" id="KW-1185">Reference proteome</keyword>
<evidence type="ECO:0000256" key="4">
    <source>
        <dbReference type="RuleBase" id="RU000304"/>
    </source>
</evidence>
<accession>A0A2G5B976</accession>
<dbReference type="PROSITE" id="PS00107">
    <property type="entry name" value="PROTEIN_KINASE_ATP"/>
    <property type="match status" value="1"/>
</dbReference>
<comment type="similarity">
    <text evidence="4">Belongs to the protein kinase superfamily.</text>
</comment>
<protein>
    <submittedName>
        <fullName evidence="6">Kinase-like protein</fullName>
    </submittedName>
</protein>
<dbReference type="InterPro" id="IPR000719">
    <property type="entry name" value="Prot_kinase_dom"/>
</dbReference>
<gene>
    <name evidence="6" type="ORF">COEREDRAFT_93138</name>
</gene>
<dbReference type="STRING" id="763665.A0A2G5B976"/>
<dbReference type="SUPFAM" id="SSF56112">
    <property type="entry name" value="Protein kinase-like (PK-like)"/>
    <property type="match status" value="1"/>
</dbReference>
<evidence type="ECO:0000259" key="5">
    <source>
        <dbReference type="PROSITE" id="PS50011"/>
    </source>
</evidence>
<dbReference type="OrthoDB" id="40902at2759"/>
<keyword evidence="6" id="KW-0418">Kinase</keyword>
<feature type="domain" description="Protein kinase" evidence="5">
    <location>
        <begin position="37"/>
        <end position="300"/>
    </location>
</feature>
<reference evidence="6 7" key="1">
    <citation type="journal article" date="2015" name="Genome Biol. Evol.">
        <title>Phylogenomic analyses indicate that early fungi evolved digesting cell walls of algal ancestors of land plants.</title>
        <authorList>
            <person name="Chang Y."/>
            <person name="Wang S."/>
            <person name="Sekimoto S."/>
            <person name="Aerts A.L."/>
            <person name="Choi C."/>
            <person name="Clum A."/>
            <person name="LaButti K.M."/>
            <person name="Lindquist E.A."/>
            <person name="Yee Ngan C."/>
            <person name="Ohm R.A."/>
            <person name="Salamov A.A."/>
            <person name="Grigoriev I.V."/>
            <person name="Spatafora J.W."/>
            <person name="Berbee M.L."/>
        </authorList>
    </citation>
    <scope>NUCLEOTIDE SEQUENCE [LARGE SCALE GENOMIC DNA]</scope>
    <source>
        <strain evidence="6 7">NRRL 1564</strain>
    </source>
</reference>
<dbReference type="Proteomes" id="UP000242474">
    <property type="component" value="Unassembled WGS sequence"/>
</dbReference>